<dbReference type="EMBL" id="JACGCM010002525">
    <property type="protein sequence ID" value="KAF6139212.1"/>
    <property type="molecule type" value="Genomic_DNA"/>
</dbReference>
<reference evidence="2 3" key="1">
    <citation type="journal article" date="2020" name="IScience">
        <title>Genome Sequencing of the Endangered Kingdonia uniflora (Circaeasteraceae, Ranunculales) Reveals Potential Mechanisms of Evolutionary Specialization.</title>
        <authorList>
            <person name="Sun Y."/>
            <person name="Deng T."/>
            <person name="Zhang A."/>
            <person name="Moore M.J."/>
            <person name="Landis J.B."/>
            <person name="Lin N."/>
            <person name="Zhang H."/>
            <person name="Zhang X."/>
            <person name="Huang J."/>
            <person name="Zhang X."/>
            <person name="Sun H."/>
            <person name="Wang H."/>
        </authorList>
    </citation>
    <scope>NUCLEOTIDE SEQUENCE [LARGE SCALE GENOMIC DNA]</scope>
    <source>
        <strain evidence="2">TB1705</strain>
        <tissue evidence="2">Leaf</tissue>
    </source>
</reference>
<dbReference type="AlphaFoldDB" id="A0A7J7L9F4"/>
<feature type="region of interest" description="Disordered" evidence="1">
    <location>
        <begin position="112"/>
        <end position="135"/>
    </location>
</feature>
<dbReference type="Proteomes" id="UP000541444">
    <property type="component" value="Unassembled WGS sequence"/>
</dbReference>
<evidence type="ECO:0000256" key="1">
    <source>
        <dbReference type="SAM" id="MobiDB-lite"/>
    </source>
</evidence>
<sequence length="135" mass="14389">MVKLYEDDPKEASKEMKRSMFQVKVLKRDLEAITNSFNESHEHQRSKQKWVWVAKLAVKEREKVEQKMQEGDAYVIGGADGGTGGGVEASVIEAISVKTVDGVVVDGLGSKLSTGGSESAGAAGPVGEKDAALPI</sequence>
<protein>
    <submittedName>
        <fullName evidence="2">Uncharacterized protein</fullName>
    </submittedName>
</protein>
<keyword evidence="3" id="KW-1185">Reference proteome</keyword>
<proteinExistence type="predicted"/>
<organism evidence="2 3">
    <name type="scientific">Kingdonia uniflora</name>
    <dbReference type="NCBI Taxonomy" id="39325"/>
    <lineage>
        <taxon>Eukaryota</taxon>
        <taxon>Viridiplantae</taxon>
        <taxon>Streptophyta</taxon>
        <taxon>Embryophyta</taxon>
        <taxon>Tracheophyta</taxon>
        <taxon>Spermatophyta</taxon>
        <taxon>Magnoliopsida</taxon>
        <taxon>Ranunculales</taxon>
        <taxon>Circaeasteraceae</taxon>
        <taxon>Kingdonia</taxon>
    </lineage>
</organism>
<feature type="compositionally biased region" description="Low complexity" evidence="1">
    <location>
        <begin position="113"/>
        <end position="123"/>
    </location>
</feature>
<accession>A0A7J7L9F4</accession>
<evidence type="ECO:0000313" key="3">
    <source>
        <dbReference type="Proteomes" id="UP000541444"/>
    </source>
</evidence>
<name>A0A7J7L9F4_9MAGN</name>
<gene>
    <name evidence="2" type="ORF">GIB67_040359</name>
</gene>
<evidence type="ECO:0000313" key="2">
    <source>
        <dbReference type="EMBL" id="KAF6139212.1"/>
    </source>
</evidence>
<comment type="caution">
    <text evidence="2">The sequence shown here is derived from an EMBL/GenBank/DDBJ whole genome shotgun (WGS) entry which is preliminary data.</text>
</comment>